<sequence>AGKPPPGLHLDVTKDDKMVQKLMIDEKKCYFFGRNKDMCDFCIDHQSCSRIHAALVWHKHLNRPFIVDLGSTHGTFVGTIRLESRKPQQVPLDSKLHFGASTRKYIIRERPQNVPQPNNDDSMTEDMDVSLLGLPETETELENLTEFNTAHNRRVVSISDIRDENTSTVNPLKRKKRAFAHVSFNEDEQVINPEDIDPSVGRFRNMVSTTVIPNKRSRTDAGGGGGGMNDSISTKLHNFPYAQNRDLYSDMATPTSPTSTFSFSSKLGLPMPNLAPDLDIMPEAVVNINPTPVMMNIEEPNGPKKKKYAKEAWPGKKPHHLLV</sequence>
<dbReference type="Pfam" id="PF00498">
    <property type="entry name" value="FHA"/>
    <property type="match status" value="1"/>
</dbReference>
<evidence type="ECO:0000256" key="1">
    <source>
        <dbReference type="ARBA" id="ARBA00004324"/>
    </source>
</evidence>
<evidence type="ECO:0000256" key="6">
    <source>
        <dbReference type="ARBA" id="ARBA00022884"/>
    </source>
</evidence>
<feature type="non-terminal residue" evidence="16">
    <location>
        <position position="1"/>
    </location>
</feature>
<feature type="domain" description="FHA" evidence="15">
    <location>
        <begin position="30"/>
        <end position="82"/>
    </location>
</feature>
<dbReference type="GO" id="GO:0005681">
    <property type="term" value="C:spliceosomal complex"/>
    <property type="evidence" value="ECO:0007669"/>
    <property type="project" value="UniProtKB-KW"/>
</dbReference>
<gene>
    <name evidence="16" type="ORF">OFUS_LOCUS2879</name>
</gene>
<accession>A0A8S4N487</accession>
<evidence type="ECO:0000256" key="9">
    <source>
        <dbReference type="ARBA" id="ARBA00023163"/>
    </source>
</evidence>
<evidence type="ECO:0000256" key="10">
    <source>
        <dbReference type="ARBA" id="ARBA00023187"/>
    </source>
</evidence>
<keyword evidence="5" id="KW-0747">Spliceosome</keyword>
<keyword evidence="17" id="KW-1185">Reference proteome</keyword>
<dbReference type="SMART" id="SM00240">
    <property type="entry name" value="FHA"/>
    <property type="match status" value="1"/>
</dbReference>
<evidence type="ECO:0000313" key="16">
    <source>
        <dbReference type="EMBL" id="CAH1775590.1"/>
    </source>
</evidence>
<protein>
    <recommendedName>
        <fullName evidence="12">Nuclear inhibitor of protein phosphatase 1</fullName>
    </recommendedName>
    <alternativeName>
        <fullName evidence="13">Protein phosphatase 1 regulatory inhibitor subunit 8</fullName>
    </alternativeName>
</protein>
<dbReference type="InterPro" id="IPR050923">
    <property type="entry name" value="Cell_Proc_Reg/RNA_Proc"/>
</dbReference>
<dbReference type="FunFam" id="2.60.200.20:FF:000012">
    <property type="entry name" value="Nuclear inhibitor of protein phosphatase 1"/>
    <property type="match status" value="1"/>
</dbReference>
<dbReference type="EMBL" id="CAIIXF020000001">
    <property type="protein sequence ID" value="CAH1775590.1"/>
    <property type="molecule type" value="Genomic_DNA"/>
</dbReference>
<keyword evidence="11" id="KW-0539">Nucleus</keyword>
<dbReference type="PROSITE" id="PS50006">
    <property type="entry name" value="FHA_DOMAIN"/>
    <property type="match status" value="1"/>
</dbReference>
<evidence type="ECO:0000256" key="2">
    <source>
        <dbReference type="ARBA" id="ARBA00022491"/>
    </source>
</evidence>
<dbReference type="CDD" id="cd22674">
    <property type="entry name" value="FHA_PPP1R8"/>
    <property type="match status" value="1"/>
</dbReference>
<name>A0A8S4N487_OWEFU</name>
<dbReference type="OrthoDB" id="4096268at2759"/>
<dbReference type="GO" id="GO:0006397">
    <property type="term" value="P:mRNA processing"/>
    <property type="evidence" value="ECO:0007669"/>
    <property type="project" value="UniProtKB-KW"/>
</dbReference>
<keyword evidence="3" id="KW-0597">Phosphoprotein</keyword>
<proteinExistence type="predicted"/>
<evidence type="ECO:0000256" key="13">
    <source>
        <dbReference type="ARBA" id="ARBA00077703"/>
    </source>
</evidence>
<keyword evidence="7" id="KW-0805">Transcription regulation</keyword>
<evidence type="ECO:0000256" key="7">
    <source>
        <dbReference type="ARBA" id="ARBA00023015"/>
    </source>
</evidence>
<dbReference type="InterPro" id="IPR008984">
    <property type="entry name" value="SMAD_FHA_dom_sf"/>
</dbReference>
<dbReference type="GO" id="GO:0016607">
    <property type="term" value="C:nuclear speck"/>
    <property type="evidence" value="ECO:0007669"/>
    <property type="project" value="UniProtKB-SubCell"/>
</dbReference>
<evidence type="ECO:0000256" key="5">
    <source>
        <dbReference type="ARBA" id="ARBA00022728"/>
    </source>
</evidence>
<keyword evidence="4" id="KW-0507">mRNA processing</keyword>
<evidence type="ECO:0000256" key="4">
    <source>
        <dbReference type="ARBA" id="ARBA00022664"/>
    </source>
</evidence>
<dbReference type="InterPro" id="IPR000253">
    <property type="entry name" value="FHA_dom"/>
</dbReference>
<comment type="caution">
    <text evidence="16">The sequence shown here is derived from an EMBL/GenBank/DDBJ whole genome shotgun (WGS) entry which is preliminary data.</text>
</comment>
<evidence type="ECO:0000256" key="12">
    <source>
        <dbReference type="ARBA" id="ARBA00068386"/>
    </source>
</evidence>
<evidence type="ECO:0000313" key="17">
    <source>
        <dbReference type="Proteomes" id="UP000749559"/>
    </source>
</evidence>
<evidence type="ECO:0000256" key="11">
    <source>
        <dbReference type="ARBA" id="ARBA00023242"/>
    </source>
</evidence>
<dbReference type="GO" id="GO:0003723">
    <property type="term" value="F:RNA binding"/>
    <property type="evidence" value="ECO:0007669"/>
    <property type="project" value="UniProtKB-KW"/>
</dbReference>
<dbReference type="SUPFAM" id="SSF49879">
    <property type="entry name" value="SMAD/FHA domain"/>
    <property type="match status" value="1"/>
</dbReference>
<dbReference type="GO" id="GO:0003677">
    <property type="term" value="F:DNA binding"/>
    <property type="evidence" value="ECO:0007669"/>
    <property type="project" value="UniProtKB-KW"/>
</dbReference>
<dbReference type="GO" id="GO:0008380">
    <property type="term" value="P:RNA splicing"/>
    <property type="evidence" value="ECO:0007669"/>
    <property type="project" value="UniProtKB-KW"/>
</dbReference>
<comment type="subcellular location">
    <subcellularLocation>
        <location evidence="1">Nucleus speckle</location>
    </subcellularLocation>
</comment>
<reference evidence="16" key="1">
    <citation type="submission" date="2022-03" db="EMBL/GenBank/DDBJ databases">
        <authorList>
            <person name="Martin C."/>
        </authorList>
    </citation>
    <scope>NUCLEOTIDE SEQUENCE</scope>
</reference>
<keyword evidence="10" id="KW-0508">mRNA splicing</keyword>
<evidence type="ECO:0000256" key="3">
    <source>
        <dbReference type="ARBA" id="ARBA00022553"/>
    </source>
</evidence>
<feature type="region of interest" description="Disordered" evidence="14">
    <location>
        <begin position="299"/>
        <end position="323"/>
    </location>
</feature>
<dbReference type="Gene3D" id="6.10.250.1290">
    <property type="match status" value="1"/>
</dbReference>
<evidence type="ECO:0000256" key="8">
    <source>
        <dbReference type="ARBA" id="ARBA00023125"/>
    </source>
</evidence>
<organism evidence="16 17">
    <name type="scientific">Owenia fusiformis</name>
    <name type="common">Polychaete worm</name>
    <dbReference type="NCBI Taxonomy" id="6347"/>
    <lineage>
        <taxon>Eukaryota</taxon>
        <taxon>Metazoa</taxon>
        <taxon>Spiralia</taxon>
        <taxon>Lophotrochozoa</taxon>
        <taxon>Annelida</taxon>
        <taxon>Polychaeta</taxon>
        <taxon>Sedentaria</taxon>
        <taxon>Canalipalpata</taxon>
        <taxon>Sabellida</taxon>
        <taxon>Oweniida</taxon>
        <taxon>Oweniidae</taxon>
        <taxon>Owenia</taxon>
    </lineage>
</organism>
<evidence type="ECO:0000256" key="14">
    <source>
        <dbReference type="SAM" id="MobiDB-lite"/>
    </source>
</evidence>
<keyword evidence="9" id="KW-0804">Transcription</keyword>
<keyword evidence="2" id="KW-0678">Repressor</keyword>
<evidence type="ECO:0000259" key="15">
    <source>
        <dbReference type="PROSITE" id="PS50006"/>
    </source>
</evidence>
<keyword evidence="6" id="KW-0694">RNA-binding</keyword>
<dbReference type="PANTHER" id="PTHR23308">
    <property type="entry name" value="NUCLEAR INHIBITOR OF PROTEIN PHOSPHATASE-1"/>
    <property type="match status" value="1"/>
</dbReference>
<dbReference type="AlphaFoldDB" id="A0A8S4N487"/>
<keyword evidence="8" id="KW-0238">DNA-binding</keyword>
<dbReference type="Proteomes" id="UP000749559">
    <property type="component" value="Unassembled WGS sequence"/>
</dbReference>
<dbReference type="Gene3D" id="2.60.200.20">
    <property type="match status" value="1"/>
</dbReference>